<dbReference type="OrthoDB" id="3437960at2759"/>
<gene>
    <name evidence="3" type="ORF">CLODIP_2_CD06163</name>
</gene>
<dbReference type="Pfam" id="PF00096">
    <property type="entry name" value="zf-C2H2"/>
    <property type="match status" value="2"/>
</dbReference>
<feature type="domain" description="C2H2-type" evidence="2">
    <location>
        <begin position="72"/>
        <end position="95"/>
    </location>
</feature>
<accession>A0A8S1C0A8</accession>
<keyword evidence="1" id="KW-0863">Zinc-finger</keyword>
<dbReference type="Proteomes" id="UP000494165">
    <property type="component" value="Unassembled WGS sequence"/>
</dbReference>
<dbReference type="AlphaFoldDB" id="A0A8S1C0A8"/>
<keyword evidence="4" id="KW-1185">Reference proteome</keyword>
<sequence>MPELVMIDDDDEVLEDEEELDAFGEFVLVGGGSVNQPQCVVRAGRFECSVCQKSFSNKPNCVRHFALHLGKTRCSVCGRVYSRESVLKRHMQLKHNLIL</sequence>
<dbReference type="InterPro" id="IPR036236">
    <property type="entry name" value="Znf_C2H2_sf"/>
</dbReference>
<dbReference type="SMART" id="SM00355">
    <property type="entry name" value="ZnF_C2H2"/>
    <property type="match status" value="2"/>
</dbReference>
<dbReference type="GO" id="GO:0008270">
    <property type="term" value="F:zinc ion binding"/>
    <property type="evidence" value="ECO:0007669"/>
    <property type="project" value="UniProtKB-KW"/>
</dbReference>
<feature type="domain" description="C2H2-type" evidence="2">
    <location>
        <begin position="46"/>
        <end position="73"/>
    </location>
</feature>
<dbReference type="EMBL" id="CADEPI010000020">
    <property type="protein sequence ID" value="CAB3365387.1"/>
    <property type="molecule type" value="Genomic_DNA"/>
</dbReference>
<evidence type="ECO:0000259" key="2">
    <source>
        <dbReference type="PROSITE" id="PS50157"/>
    </source>
</evidence>
<reference evidence="3 4" key="1">
    <citation type="submission" date="2020-04" db="EMBL/GenBank/DDBJ databases">
        <authorList>
            <person name="Alioto T."/>
            <person name="Alioto T."/>
            <person name="Gomez Garrido J."/>
        </authorList>
    </citation>
    <scope>NUCLEOTIDE SEQUENCE [LARGE SCALE GENOMIC DNA]</scope>
</reference>
<keyword evidence="1" id="KW-0862">Zinc</keyword>
<dbReference type="PROSITE" id="PS50157">
    <property type="entry name" value="ZINC_FINGER_C2H2_2"/>
    <property type="match status" value="2"/>
</dbReference>
<evidence type="ECO:0000313" key="4">
    <source>
        <dbReference type="Proteomes" id="UP000494165"/>
    </source>
</evidence>
<dbReference type="SUPFAM" id="SSF57667">
    <property type="entry name" value="beta-beta-alpha zinc fingers"/>
    <property type="match status" value="1"/>
</dbReference>
<evidence type="ECO:0000313" key="3">
    <source>
        <dbReference type="EMBL" id="CAB3365387.1"/>
    </source>
</evidence>
<evidence type="ECO:0000256" key="1">
    <source>
        <dbReference type="PROSITE-ProRule" id="PRU00042"/>
    </source>
</evidence>
<name>A0A8S1C0A8_9INSE</name>
<protein>
    <recommendedName>
        <fullName evidence="2">C2H2-type domain-containing protein</fullName>
    </recommendedName>
</protein>
<comment type="caution">
    <text evidence="3">The sequence shown here is derived from an EMBL/GenBank/DDBJ whole genome shotgun (WGS) entry which is preliminary data.</text>
</comment>
<organism evidence="3 4">
    <name type="scientific">Cloeon dipterum</name>
    <dbReference type="NCBI Taxonomy" id="197152"/>
    <lineage>
        <taxon>Eukaryota</taxon>
        <taxon>Metazoa</taxon>
        <taxon>Ecdysozoa</taxon>
        <taxon>Arthropoda</taxon>
        <taxon>Hexapoda</taxon>
        <taxon>Insecta</taxon>
        <taxon>Pterygota</taxon>
        <taxon>Palaeoptera</taxon>
        <taxon>Ephemeroptera</taxon>
        <taxon>Pisciforma</taxon>
        <taxon>Baetidae</taxon>
        <taxon>Cloeon</taxon>
    </lineage>
</organism>
<proteinExistence type="predicted"/>
<dbReference type="Gene3D" id="3.30.160.60">
    <property type="entry name" value="Classic Zinc Finger"/>
    <property type="match status" value="2"/>
</dbReference>
<dbReference type="PROSITE" id="PS00028">
    <property type="entry name" value="ZINC_FINGER_C2H2_1"/>
    <property type="match status" value="2"/>
</dbReference>
<keyword evidence="1" id="KW-0479">Metal-binding</keyword>
<dbReference type="InterPro" id="IPR013087">
    <property type="entry name" value="Znf_C2H2_type"/>
</dbReference>